<dbReference type="Proteomes" id="UP000233080">
    <property type="component" value="Unassembled WGS sequence"/>
</dbReference>
<reference evidence="2" key="1">
    <citation type="submission" date="2025-08" db="UniProtKB">
        <authorList>
            <consortium name="Ensembl"/>
        </authorList>
    </citation>
    <scope>IDENTIFICATION</scope>
</reference>
<protein>
    <submittedName>
        <fullName evidence="2">Uncharacterized protein</fullName>
    </submittedName>
</protein>
<evidence type="ECO:0000256" key="1">
    <source>
        <dbReference type="SAM" id="MobiDB-lite"/>
    </source>
</evidence>
<dbReference type="Ensembl" id="ENSCANT00000023698.1">
    <property type="protein sequence ID" value="ENSCANP00000006280.1"/>
    <property type="gene ID" value="ENSCANG00000021118.1"/>
</dbReference>
<name>A0A2K5HPL8_COLAP</name>
<sequence length="94" mass="10169">MSPKKVLMAAQETLAWLLPGGLGLPSLELMAFFQNSFCTLHGTEGVPTHPPKCTDNRGHTSSSTQPGPHHATCCEQPSSNQVPAYPRFLCKSDF</sequence>
<accession>A0A2K5HPL8</accession>
<feature type="region of interest" description="Disordered" evidence="1">
    <location>
        <begin position="48"/>
        <end position="82"/>
    </location>
</feature>
<organism evidence="2 3">
    <name type="scientific">Colobus angolensis palliatus</name>
    <name type="common">Peters' Angolan colobus</name>
    <dbReference type="NCBI Taxonomy" id="336983"/>
    <lineage>
        <taxon>Eukaryota</taxon>
        <taxon>Metazoa</taxon>
        <taxon>Chordata</taxon>
        <taxon>Craniata</taxon>
        <taxon>Vertebrata</taxon>
        <taxon>Euteleostomi</taxon>
        <taxon>Mammalia</taxon>
        <taxon>Eutheria</taxon>
        <taxon>Euarchontoglires</taxon>
        <taxon>Primates</taxon>
        <taxon>Haplorrhini</taxon>
        <taxon>Catarrhini</taxon>
        <taxon>Cercopithecidae</taxon>
        <taxon>Colobinae</taxon>
        <taxon>Colobus</taxon>
    </lineage>
</organism>
<evidence type="ECO:0000313" key="2">
    <source>
        <dbReference type="Ensembl" id="ENSCANP00000006280.1"/>
    </source>
</evidence>
<dbReference type="OMA" id="AYPRFLC"/>
<reference evidence="2" key="2">
    <citation type="submission" date="2025-09" db="UniProtKB">
        <authorList>
            <consortium name="Ensembl"/>
        </authorList>
    </citation>
    <scope>IDENTIFICATION</scope>
</reference>
<evidence type="ECO:0000313" key="3">
    <source>
        <dbReference type="Proteomes" id="UP000233080"/>
    </source>
</evidence>
<proteinExistence type="predicted"/>
<keyword evidence="3" id="KW-1185">Reference proteome</keyword>
<dbReference type="AlphaFoldDB" id="A0A2K5HPL8"/>